<keyword evidence="1" id="KW-0472">Membrane</keyword>
<organism evidence="2 3">
    <name type="scientific">Cloacibacterium normanense</name>
    <dbReference type="NCBI Taxonomy" id="237258"/>
    <lineage>
        <taxon>Bacteria</taxon>
        <taxon>Pseudomonadati</taxon>
        <taxon>Bacteroidota</taxon>
        <taxon>Flavobacteriia</taxon>
        <taxon>Flavobacteriales</taxon>
        <taxon>Weeksellaceae</taxon>
    </lineage>
</organism>
<evidence type="ECO:0000313" key="3">
    <source>
        <dbReference type="Proteomes" id="UP000095601"/>
    </source>
</evidence>
<gene>
    <name evidence="2" type="ORF">BHF72_2080</name>
</gene>
<keyword evidence="1" id="KW-1133">Transmembrane helix</keyword>
<sequence length="81" mass="9857">MGTVAILNSLGFGEFIFHGVMNGLKYKFIYSYLFLTVYCRFFHQWLCYFLWIVFFFFLADFRRLLSLFFLNAKILSLIYLF</sequence>
<evidence type="ECO:0000256" key="1">
    <source>
        <dbReference type="SAM" id="Phobius"/>
    </source>
</evidence>
<evidence type="ECO:0000313" key="2">
    <source>
        <dbReference type="EMBL" id="OEL11439.1"/>
    </source>
</evidence>
<protein>
    <submittedName>
        <fullName evidence="2">Putative membrane protein</fullName>
    </submittedName>
</protein>
<name>A0A1E5UET8_9FLAO</name>
<reference evidence="2 3" key="1">
    <citation type="submission" date="2016-09" db="EMBL/GenBank/DDBJ databases">
        <authorList>
            <person name="Capua I."/>
            <person name="De Benedictis P."/>
            <person name="Joannis T."/>
            <person name="Lombin L.H."/>
            <person name="Cattoli G."/>
        </authorList>
    </citation>
    <scope>NUCLEOTIDE SEQUENCE [LARGE SCALE GENOMIC DNA]</scope>
    <source>
        <strain evidence="2 3">NRS-1</strain>
    </source>
</reference>
<dbReference type="Proteomes" id="UP000095601">
    <property type="component" value="Unassembled WGS sequence"/>
</dbReference>
<dbReference type="AlphaFoldDB" id="A0A1E5UET8"/>
<comment type="caution">
    <text evidence="2">The sequence shown here is derived from an EMBL/GenBank/DDBJ whole genome shotgun (WGS) entry which is preliminary data.</text>
</comment>
<accession>A0A1E5UET8</accession>
<keyword evidence="1" id="KW-0812">Transmembrane</keyword>
<dbReference type="EMBL" id="MKGI01000041">
    <property type="protein sequence ID" value="OEL11439.1"/>
    <property type="molecule type" value="Genomic_DNA"/>
</dbReference>
<feature type="transmembrane region" description="Helical" evidence="1">
    <location>
        <begin position="29"/>
        <end position="57"/>
    </location>
</feature>
<proteinExistence type="predicted"/>
<keyword evidence="3" id="KW-1185">Reference proteome</keyword>